<evidence type="ECO:0000256" key="4">
    <source>
        <dbReference type="PIRSR" id="PIRSR001365-1"/>
    </source>
</evidence>
<evidence type="ECO:0000313" key="6">
    <source>
        <dbReference type="Proteomes" id="UP000549113"/>
    </source>
</evidence>
<proteinExistence type="inferred from homology"/>
<dbReference type="EMBL" id="JACIFH010000001">
    <property type="protein sequence ID" value="MBB4141190.1"/>
    <property type="molecule type" value="Genomic_DNA"/>
</dbReference>
<dbReference type="SMART" id="SM01130">
    <property type="entry name" value="DHDPS"/>
    <property type="match status" value="1"/>
</dbReference>
<dbReference type="InterPro" id="IPR013785">
    <property type="entry name" value="Aldolase_TIM"/>
</dbReference>
<dbReference type="SUPFAM" id="SSF51569">
    <property type="entry name" value="Aldolase"/>
    <property type="match status" value="1"/>
</dbReference>
<protein>
    <submittedName>
        <fullName evidence="5">4-hydroxy-tetrahydrodipicolinate synthase</fullName>
        <ecNumber evidence="5">4.3.3.7</ecNumber>
    </submittedName>
</protein>
<reference evidence="5 6" key="1">
    <citation type="submission" date="2020-08" db="EMBL/GenBank/DDBJ databases">
        <title>Sequencing the genomes of 1000 actinobacteria strains.</title>
        <authorList>
            <person name="Klenk H.-P."/>
        </authorList>
    </citation>
    <scope>NUCLEOTIDE SEQUENCE [LARGE SCALE GENOMIC DNA]</scope>
    <source>
        <strain evidence="5 6">DSM 19600</strain>
    </source>
</reference>
<feature type="active site" description="Proton donor/acceptor" evidence="4">
    <location>
        <position position="141"/>
    </location>
</feature>
<dbReference type="PANTHER" id="PTHR12128">
    <property type="entry name" value="DIHYDRODIPICOLINATE SYNTHASE"/>
    <property type="match status" value="1"/>
</dbReference>
<dbReference type="InterPro" id="IPR002220">
    <property type="entry name" value="DapA-like"/>
</dbReference>
<keyword evidence="6" id="KW-1185">Reference proteome</keyword>
<dbReference type="CDD" id="cd00408">
    <property type="entry name" value="DHDPS-like"/>
    <property type="match status" value="1"/>
</dbReference>
<keyword evidence="2 3" id="KW-0456">Lyase</keyword>
<dbReference type="EC" id="4.3.3.7" evidence="5"/>
<dbReference type="Proteomes" id="UP000549113">
    <property type="component" value="Unassembled WGS sequence"/>
</dbReference>
<evidence type="ECO:0000256" key="3">
    <source>
        <dbReference type="PIRNR" id="PIRNR001365"/>
    </source>
</evidence>
<dbReference type="AlphaFoldDB" id="A0AA40SRP3"/>
<name>A0AA40SRP3_9MICO</name>
<evidence type="ECO:0000256" key="2">
    <source>
        <dbReference type="ARBA" id="ARBA00023239"/>
    </source>
</evidence>
<evidence type="ECO:0000313" key="5">
    <source>
        <dbReference type="EMBL" id="MBB4141190.1"/>
    </source>
</evidence>
<dbReference type="Pfam" id="PF00701">
    <property type="entry name" value="DHDPS"/>
    <property type="match status" value="1"/>
</dbReference>
<dbReference type="Gene3D" id="3.20.20.70">
    <property type="entry name" value="Aldolase class I"/>
    <property type="match status" value="1"/>
</dbReference>
<organism evidence="5 6">
    <name type="scientific">Microbacterium invictum</name>
    <dbReference type="NCBI Taxonomy" id="515415"/>
    <lineage>
        <taxon>Bacteria</taxon>
        <taxon>Bacillati</taxon>
        <taxon>Actinomycetota</taxon>
        <taxon>Actinomycetes</taxon>
        <taxon>Micrococcales</taxon>
        <taxon>Microbacteriaceae</taxon>
        <taxon>Microbacterium</taxon>
    </lineage>
</organism>
<comment type="similarity">
    <text evidence="1 3">Belongs to the DapA family.</text>
</comment>
<dbReference type="RefSeq" id="WP_183500697.1">
    <property type="nucleotide sequence ID" value="NZ_BAABCO010000003.1"/>
</dbReference>
<accession>A0AA40SRP3</accession>
<evidence type="ECO:0000256" key="1">
    <source>
        <dbReference type="ARBA" id="ARBA00007592"/>
    </source>
</evidence>
<dbReference type="PIRSF" id="PIRSF001365">
    <property type="entry name" value="DHDPS"/>
    <property type="match status" value="1"/>
</dbReference>
<dbReference type="GO" id="GO:0008840">
    <property type="term" value="F:4-hydroxy-tetrahydrodipicolinate synthase activity"/>
    <property type="evidence" value="ECO:0007669"/>
    <property type="project" value="UniProtKB-EC"/>
</dbReference>
<feature type="active site" description="Schiff-base intermediate with substrate" evidence="4">
    <location>
        <position position="169"/>
    </location>
</feature>
<comment type="caution">
    <text evidence="5">The sequence shown here is derived from an EMBL/GenBank/DDBJ whole genome shotgun (WGS) entry which is preliminary data.</text>
</comment>
<sequence length="302" mass="31842">MNEINAAGAWPVVLTPFTDADEVDLVTLDQYVDWLIDRGAGGLFAVALSGEMYELTADERIAVAARVAARCAGRVPVAAAVVGDGTSTSMSAEARALAAAGVDIVVLIASMVLSGGDDERVFLDVADEVAAAVPDIALGVYECPLPYHRLLAEETVAALAGTGRFVFFKETSHDVARMSRRVADAAGTPLRVFNAGIENYAESVQHGVAGLSGWIVNVAPDLVDRLGRLAASEGLTERVLALQQVLRTVEERMGPTYPSSAKAIVQRRAGIGWAVRSRWRPANVDDGLVEELAAALDAERAS</sequence>
<dbReference type="PANTHER" id="PTHR12128:SF66">
    <property type="entry name" value="4-HYDROXY-2-OXOGLUTARATE ALDOLASE, MITOCHONDRIAL"/>
    <property type="match status" value="1"/>
</dbReference>
<gene>
    <name evidence="5" type="ORF">BKA10_002984</name>
</gene>